<gene>
    <name evidence="2" type="ORF">HP397_02135</name>
</gene>
<evidence type="ECO:0000256" key="1">
    <source>
        <dbReference type="SAM" id="SignalP"/>
    </source>
</evidence>
<dbReference type="InterPro" id="IPR022118">
    <property type="entry name" value="Peptidase_C70_AvrRpt2"/>
</dbReference>
<accession>A0A7Z0PE67</accession>
<evidence type="ECO:0000313" key="3">
    <source>
        <dbReference type="Proteomes" id="UP000526184"/>
    </source>
</evidence>
<evidence type="ECO:0008006" key="4">
    <source>
        <dbReference type="Google" id="ProtNLM"/>
    </source>
</evidence>
<sequence length="313" mass="36012">MNKKIFKTLLCLGLLTSVFAVTNYAQNNTNAEERYIIGVDNDENTGADSYGRAGDNKESRFYKNPDYFNLKNDDTLVIIEKFKTMQQTTEWSCGNVTALMVLENMGIKNEFTEMAIAESMKSSTDLDTPNAKPGSADNFGEFGTDVEQMFEFFSAVKGVKVYETNYISDPKTEDLYSNKDLVPEADFENIKRKFHNVSLYASENDPNTDKWVEDAKDSYFVKWLTGHLKENRPIMVEWVDWNGHWQAIIGYDNNGTPGIGDDTLIFADPYDTSDHMQDGYYVYPLERWFYMWHDRSIAKKPLQLQPYIVVGKE</sequence>
<dbReference type="Pfam" id="PF12385">
    <property type="entry name" value="Peptidase_C70"/>
    <property type="match status" value="1"/>
</dbReference>
<keyword evidence="3" id="KW-1185">Reference proteome</keyword>
<evidence type="ECO:0000313" key="2">
    <source>
        <dbReference type="EMBL" id="NYV27628.1"/>
    </source>
</evidence>
<dbReference type="AlphaFoldDB" id="A0A7Z0PE67"/>
<keyword evidence="1" id="KW-0732">Signal</keyword>
<dbReference type="Proteomes" id="UP000526184">
    <property type="component" value="Unassembled WGS sequence"/>
</dbReference>
<dbReference type="EMBL" id="JABMKT010000007">
    <property type="protein sequence ID" value="NYV27628.1"/>
    <property type="molecule type" value="Genomic_DNA"/>
</dbReference>
<comment type="caution">
    <text evidence="2">The sequence shown here is derived from an EMBL/GenBank/DDBJ whole genome shotgun (WGS) entry which is preliminary data.</text>
</comment>
<name>A0A7Z0PE67_9FUSO</name>
<proteinExistence type="predicted"/>
<reference evidence="2 3" key="1">
    <citation type="submission" date="2020-05" db="EMBL/GenBank/DDBJ databases">
        <title>Streptobacillus felis strain LHL191014123.</title>
        <authorList>
            <person name="Fawzy A."/>
            <person name="Rau J."/>
            <person name="Risse K."/>
            <person name="Schauerte N."/>
            <person name="Geiger C."/>
            <person name="Blom J."/>
            <person name="Imirzalioglu C."/>
            <person name="Falgenhauer J."/>
            <person name="Bach A."/>
            <person name="Herden C."/>
            <person name="Eisenberg T."/>
        </authorList>
    </citation>
    <scope>NUCLEOTIDE SEQUENCE [LARGE SCALE GENOMIC DNA]</scope>
    <source>
        <strain evidence="2 3">LHL191014123</strain>
    </source>
</reference>
<feature type="chain" id="PRO_5030967548" description="Peptidase C39-like domain-containing protein" evidence="1">
    <location>
        <begin position="21"/>
        <end position="313"/>
    </location>
</feature>
<dbReference type="RefSeq" id="WP_180135629.1">
    <property type="nucleotide sequence ID" value="NZ_JABMKT010000007.1"/>
</dbReference>
<protein>
    <recommendedName>
        <fullName evidence="4">Peptidase C39-like domain-containing protein</fullName>
    </recommendedName>
</protein>
<organism evidence="2 3">
    <name type="scientific">Streptobacillus felis</name>
    <dbReference type="NCBI Taxonomy" id="1384509"/>
    <lineage>
        <taxon>Bacteria</taxon>
        <taxon>Fusobacteriati</taxon>
        <taxon>Fusobacteriota</taxon>
        <taxon>Fusobacteriia</taxon>
        <taxon>Fusobacteriales</taxon>
        <taxon>Leptotrichiaceae</taxon>
        <taxon>Streptobacillus</taxon>
    </lineage>
</organism>
<feature type="signal peptide" evidence="1">
    <location>
        <begin position="1"/>
        <end position="20"/>
    </location>
</feature>